<feature type="region of interest" description="Disordered" evidence="1">
    <location>
        <begin position="379"/>
        <end position="465"/>
    </location>
</feature>
<evidence type="ECO:0000313" key="2">
    <source>
        <dbReference type="EMBL" id="KZP34332.1"/>
    </source>
</evidence>
<gene>
    <name evidence="2" type="ORF">FIBSPDRAFT_915636</name>
</gene>
<evidence type="ECO:0000256" key="1">
    <source>
        <dbReference type="SAM" id="MobiDB-lite"/>
    </source>
</evidence>
<dbReference type="AlphaFoldDB" id="A0A166X1J7"/>
<protein>
    <submittedName>
        <fullName evidence="2">HbrB-domain-containing protein</fullName>
    </submittedName>
</protein>
<feature type="region of interest" description="Disordered" evidence="1">
    <location>
        <begin position="590"/>
        <end position="609"/>
    </location>
</feature>
<dbReference type="PANTHER" id="PTHR32428:SF2">
    <property type="entry name" value="TARGET OF RAPAMYCIN COMPLEX 2 SUBUNIT BIT61-RELATED"/>
    <property type="match status" value="1"/>
</dbReference>
<reference evidence="2 3" key="1">
    <citation type="journal article" date="2016" name="Mol. Biol. Evol.">
        <title>Comparative Genomics of Early-Diverging Mushroom-Forming Fungi Provides Insights into the Origins of Lignocellulose Decay Capabilities.</title>
        <authorList>
            <person name="Nagy L.G."/>
            <person name="Riley R."/>
            <person name="Tritt A."/>
            <person name="Adam C."/>
            <person name="Daum C."/>
            <person name="Floudas D."/>
            <person name="Sun H."/>
            <person name="Yadav J.S."/>
            <person name="Pangilinan J."/>
            <person name="Larsson K.H."/>
            <person name="Matsuura K."/>
            <person name="Barry K."/>
            <person name="Labutti K."/>
            <person name="Kuo R."/>
            <person name="Ohm R.A."/>
            <person name="Bhattacharya S.S."/>
            <person name="Shirouzu T."/>
            <person name="Yoshinaga Y."/>
            <person name="Martin F.M."/>
            <person name="Grigoriev I.V."/>
            <person name="Hibbett D.S."/>
        </authorList>
    </citation>
    <scope>NUCLEOTIDE SEQUENCE [LARGE SCALE GENOMIC DNA]</scope>
    <source>
        <strain evidence="2 3">CBS 109695</strain>
    </source>
</reference>
<dbReference type="Proteomes" id="UP000076532">
    <property type="component" value="Unassembled WGS sequence"/>
</dbReference>
<dbReference type="STRING" id="436010.A0A166X1J7"/>
<feature type="compositionally biased region" description="Basic and acidic residues" evidence="1">
    <location>
        <begin position="418"/>
        <end position="440"/>
    </location>
</feature>
<keyword evidence="3" id="KW-1185">Reference proteome</keyword>
<feature type="region of interest" description="Disordered" evidence="1">
    <location>
        <begin position="1"/>
        <end position="60"/>
    </location>
</feature>
<accession>A0A166X1J7</accession>
<dbReference type="OrthoDB" id="2290221at2759"/>
<sequence>MPNAASNPGLMPPRSSSRAESTLRDLSASMAASSSNLSTVTGSSSKAHTSPSKMTTGRTYDARLVSREMHRLGTLTNPHLGPPSTHLAPSLVPTPSASASASNITLPTLATPPPLALPSLATERDNPWGSLHVHVLPLFNGEPLRVPIEDLNALVRRHIHGVISLSPHKTLSTLENDAGELIKSGMVTLNAKFVGVEEPRLLARVVDMWGFFWDQVLPYVEGALLPLQTDPLLASLYRNPKTHRNSSPTRPSPPGPNAPPNNRDGTGAIQKSAITISAMGSAAHPHIDVRTVALRGFRDQIILPLAPRLYARLTLPNRVLENVGYLEARCTQMLLVLAFQTRSPAPPSLNFALTSPHPPPAPPPGEKALAELIRALRPLSSSSSHPNSHHPSQPASITARAPSFLSEGVPRDRRGRIAGKDQDQGRNGDRDRGERQDRQRPVPAIRLGEGQLDGEYAYGDGEETPRNVFVSSGGAGMGGGGGERERGREFIEALRSPEVPGVEPGARASVGGWGLGEDAGGRAAAEGEGDDEDASGGEGDEELTWDEAQLMVENIMIYTSKAIREAPGRLYEEYERKGFAKDRLEAEKKVKLQKEKEQTTVPKLGRKMT</sequence>
<feature type="region of interest" description="Disordered" evidence="1">
    <location>
        <begin position="238"/>
        <end position="267"/>
    </location>
</feature>
<dbReference type="GO" id="GO:0038203">
    <property type="term" value="P:TORC2 signaling"/>
    <property type="evidence" value="ECO:0007669"/>
    <property type="project" value="TreeGrafter"/>
</dbReference>
<feature type="compositionally biased region" description="Low complexity" evidence="1">
    <location>
        <begin position="27"/>
        <end position="45"/>
    </location>
</feature>
<feature type="compositionally biased region" description="Acidic residues" evidence="1">
    <location>
        <begin position="527"/>
        <end position="543"/>
    </location>
</feature>
<feature type="compositionally biased region" description="Low complexity" evidence="1">
    <location>
        <begin position="380"/>
        <end position="396"/>
    </location>
</feature>
<evidence type="ECO:0000313" key="3">
    <source>
        <dbReference type="Proteomes" id="UP000076532"/>
    </source>
</evidence>
<proteinExistence type="predicted"/>
<dbReference type="Pfam" id="PF08539">
    <property type="entry name" value="HbrB"/>
    <property type="match status" value="1"/>
</dbReference>
<dbReference type="PANTHER" id="PTHR32428">
    <property type="entry name" value="TARGET OF RAPAMYCIN COMPLEX 2 SUBUNIT BIT61-RELATED"/>
    <property type="match status" value="1"/>
</dbReference>
<name>A0A166X1J7_9AGAM</name>
<feature type="compositionally biased region" description="Pro residues" evidence="1">
    <location>
        <begin position="250"/>
        <end position="259"/>
    </location>
</feature>
<dbReference type="EMBL" id="KV417480">
    <property type="protein sequence ID" value="KZP34332.1"/>
    <property type="molecule type" value="Genomic_DNA"/>
</dbReference>
<feature type="compositionally biased region" description="Polar residues" evidence="1">
    <location>
        <begin position="46"/>
        <end position="58"/>
    </location>
</feature>
<dbReference type="InterPro" id="IPR013745">
    <property type="entry name" value="Bit61/PRR5"/>
</dbReference>
<feature type="region of interest" description="Disordered" evidence="1">
    <location>
        <begin position="499"/>
        <end position="543"/>
    </location>
</feature>
<organism evidence="2 3">
    <name type="scientific">Athelia psychrophila</name>
    <dbReference type="NCBI Taxonomy" id="1759441"/>
    <lineage>
        <taxon>Eukaryota</taxon>
        <taxon>Fungi</taxon>
        <taxon>Dikarya</taxon>
        <taxon>Basidiomycota</taxon>
        <taxon>Agaricomycotina</taxon>
        <taxon>Agaricomycetes</taxon>
        <taxon>Agaricomycetidae</taxon>
        <taxon>Atheliales</taxon>
        <taxon>Atheliaceae</taxon>
        <taxon>Athelia</taxon>
    </lineage>
</organism>
<dbReference type="GO" id="GO:0031932">
    <property type="term" value="C:TORC2 complex"/>
    <property type="evidence" value="ECO:0007669"/>
    <property type="project" value="TreeGrafter"/>
</dbReference>